<accession>A0ABS0T2G6</accession>
<dbReference type="EMBL" id="JADWOX010000018">
    <property type="protein sequence ID" value="MBI1686067.1"/>
    <property type="molecule type" value="Genomic_DNA"/>
</dbReference>
<reference evidence="2 3" key="1">
    <citation type="submission" date="2020-11" db="EMBL/GenBank/DDBJ databases">
        <title>genome sequence of strain KACC 18849.</title>
        <authorList>
            <person name="Gao J."/>
            <person name="Zhang X."/>
        </authorList>
    </citation>
    <scope>NUCLEOTIDE SEQUENCE [LARGE SCALE GENOMIC DNA]</scope>
    <source>
        <strain evidence="2 3">KACC 18849</strain>
    </source>
</reference>
<keyword evidence="3" id="KW-1185">Reference proteome</keyword>
<gene>
    <name evidence="2" type="ORF">I4Q42_20560</name>
</gene>
<organism evidence="2 3">
    <name type="scientific">Caulobacter hibisci</name>
    <dbReference type="NCBI Taxonomy" id="2035993"/>
    <lineage>
        <taxon>Bacteria</taxon>
        <taxon>Pseudomonadati</taxon>
        <taxon>Pseudomonadota</taxon>
        <taxon>Alphaproteobacteria</taxon>
        <taxon>Caulobacterales</taxon>
        <taxon>Caulobacteraceae</taxon>
        <taxon>Caulobacter</taxon>
    </lineage>
</organism>
<protein>
    <recommendedName>
        <fullName evidence="4">Secreted protein</fullName>
    </recommendedName>
</protein>
<evidence type="ECO:0008006" key="4">
    <source>
        <dbReference type="Google" id="ProtNLM"/>
    </source>
</evidence>
<evidence type="ECO:0000313" key="3">
    <source>
        <dbReference type="Proteomes" id="UP000639859"/>
    </source>
</evidence>
<name>A0ABS0T2G6_9CAUL</name>
<evidence type="ECO:0000256" key="1">
    <source>
        <dbReference type="SAM" id="MobiDB-lite"/>
    </source>
</evidence>
<sequence length="81" mass="8811">MDALLDVLLVVDAALAADVVEELRIDCSNCCMIEELLRLETLKAISPGAGGRARSAENTRPCPRRAPVPAKNIPHFSVLQW</sequence>
<feature type="region of interest" description="Disordered" evidence="1">
    <location>
        <begin position="48"/>
        <end position="69"/>
    </location>
</feature>
<evidence type="ECO:0000313" key="2">
    <source>
        <dbReference type="EMBL" id="MBI1686067.1"/>
    </source>
</evidence>
<proteinExistence type="predicted"/>
<dbReference type="Proteomes" id="UP000639859">
    <property type="component" value="Unassembled WGS sequence"/>
</dbReference>
<comment type="caution">
    <text evidence="2">The sequence shown here is derived from an EMBL/GenBank/DDBJ whole genome shotgun (WGS) entry which is preliminary data.</text>
</comment>
<dbReference type="RefSeq" id="WP_198577963.1">
    <property type="nucleotide sequence ID" value="NZ_JADWOX010000018.1"/>
</dbReference>